<comment type="caution">
    <text evidence="2">The sequence shown here is derived from an EMBL/GenBank/DDBJ whole genome shotgun (WGS) entry which is preliminary data.</text>
</comment>
<feature type="region of interest" description="Disordered" evidence="1">
    <location>
        <begin position="75"/>
        <end position="95"/>
    </location>
</feature>
<keyword evidence="3" id="KW-1185">Reference proteome</keyword>
<feature type="compositionally biased region" description="Polar residues" evidence="1">
    <location>
        <begin position="130"/>
        <end position="143"/>
    </location>
</feature>
<sequence length="441" mass="50362">MYQIISKTTRKDLHGSLPYAAHLTPVFEHFGVSLENEKSQKIPKSNIYCFKHVQKFMGFRLEGDQVRRRPVVVEAPVAPEDQPPSPEDQPPANEDQPHVEIEVQVPLDAPISPQLQPSSSLNIEMDIPSFSPQPQAQASTSFGGPSVPPEQYSFFNENFDTITSSIQQMSEVFELRVQRLENSVTAQFIKQKEASDYAAQRFNRLIGTLADASLELKEHQENGDTRPSQVDTRGSSQRTLSTGLYSRSTSDAVVSTLEGFPRRTVLRSIYSVSTLDQVDTLQKLSDLKSHLDTWHSRDLVDRPWIMCPRPPRVLLDILGYKYTPNWPSNQESLQEPSRNPFWRQRELNSLFLLPLCSFTPIRTSSSTRREPYIDQGDADQPWVVSGRCLFRRDIWVHCLNEIEPLRLRLAARTLGLHQRWIDEVEPRVIGKKTRGKAKMVD</sequence>
<protein>
    <submittedName>
        <fullName evidence="2">Uncharacterized protein</fullName>
    </submittedName>
</protein>
<evidence type="ECO:0000256" key="1">
    <source>
        <dbReference type="SAM" id="MobiDB-lite"/>
    </source>
</evidence>
<organism evidence="2 3">
    <name type="scientific">Colocasia esculenta</name>
    <name type="common">Wild taro</name>
    <name type="synonym">Arum esculentum</name>
    <dbReference type="NCBI Taxonomy" id="4460"/>
    <lineage>
        <taxon>Eukaryota</taxon>
        <taxon>Viridiplantae</taxon>
        <taxon>Streptophyta</taxon>
        <taxon>Embryophyta</taxon>
        <taxon>Tracheophyta</taxon>
        <taxon>Spermatophyta</taxon>
        <taxon>Magnoliopsida</taxon>
        <taxon>Liliopsida</taxon>
        <taxon>Araceae</taxon>
        <taxon>Aroideae</taxon>
        <taxon>Colocasieae</taxon>
        <taxon>Colocasia</taxon>
    </lineage>
</organism>
<evidence type="ECO:0000313" key="3">
    <source>
        <dbReference type="Proteomes" id="UP000652761"/>
    </source>
</evidence>
<name>A0A843U9N5_COLES</name>
<feature type="region of interest" description="Disordered" evidence="1">
    <location>
        <begin position="124"/>
        <end position="150"/>
    </location>
</feature>
<feature type="compositionally biased region" description="Polar residues" evidence="1">
    <location>
        <begin position="225"/>
        <end position="242"/>
    </location>
</feature>
<dbReference type="AlphaFoldDB" id="A0A843U9N5"/>
<accession>A0A843U9N5</accession>
<reference evidence="2" key="1">
    <citation type="submission" date="2017-07" db="EMBL/GenBank/DDBJ databases">
        <title>Taro Niue Genome Assembly and Annotation.</title>
        <authorList>
            <person name="Atibalentja N."/>
            <person name="Keating K."/>
            <person name="Fields C.J."/>
        </authorList>
    </citation>
    <scope>NUCLEOTIDE SEQUENCE</scope>
    <source>
        <strain evidence="2">Niue_2</strain>
        <tissue evidence="2">Leaf</tissue>
    </source>
</reference>
<feature type="region of interest" description="Disordered" evidence="1">
    <location>
        <begin position="218"/>
        <end position="242"/>
    </location>
</feature>
<proteinExistence type="predicted"/>
<dbReference type="Proteomes" id="UP000652761">
    <property type="component" value="Unassembled WGS sequence"/>
</dbReference>
<evidence type="ECO:0000313" key="2">
    <source>
        <dbReference type="EMBL" id="MQL78916.1"/>
    </source>
</evidence>
<gene>
    <name evidence="2" type="ORF">Taro_011347</name>
</gene>
<dbReference type="EMBL" id="NMUH01000423">
    <property type="protein sequence ID" value="MQL78916.1"/>
    <property type="molecule type" value="Genomic_DNA"/>
</dbReference>